<dbReference type="EMBL" id="UGTS01000006">
    <property type="protein sequence ID" value="SUC39933.1"/>
    <property type="molecule type" value="Genomic_DNA"/>
</dbReference>
<keyword evidence="1" id="KW-0413">Isomerase</keyword>
<name>A0A379GH92_PROMI</name>
<protein>
    <submittedName>
        <fullName evidence="1">Menaquinone-specific isochorismate synthase</fullName>
        <ecNumber evidence="1">5.4.4.2</ecNumber>
    </submittedName>
</protein>
<accession>A0A379GH92</accession>
<dbReference type="SUPFAM" id="SSF56322">
    <property type="entry name" value="ADC synthase"/>
    <property type="match status" value="1"/>
</dbReference>
<evidence type="ECO:0000313" key="2">
    <source>
        <dbReference type="Proteomes" id="UP000254191"/>
    </source>
</evidence>
<sequence>MLTFFLPRIEIRRQQQLSIHINLLAEEDKQSALAFIRSLKNALNIAPLSVKVTSVEHSLTQQQWTDYLNIALEEINQGVFEKVVPARATCLSLDNPLKAIQFMKASRDVNHHCYHYMLAFSPTDAFMAHHQKDCINAMNLCFIPKR</sequence>
<dbReference type="InterPro" id="IPR005801">
    <property type="entry name" value="ADC_synthase"/>
</dbReference>
<dbReference type="EC" id="5.4.4.2" evidence="1"/>
<evidence type="ECO:0000313" key="1">
    <source>
        <dbReference type="EMBL" id="SUC39933.1"/>
    </source>
</evidence>
<dbReference type="GO" id="GO:0008909">
    <property type="term" value="F:isochorismate synthase activity"/>
    <property type="evidence" value="ECO:0007669"/>
    <property type="project" value="UniProtKB-EC"/>
</dbReference>
<dbReference type="Proteomes" id="UP000254191">
    <property type="component" value="Unassembled WGS sequence"/>
</dbReference>
<reference evidence="1 2" key="1">
    <citation type="submission" date="2018-06" db="EMBL/GenBank/DDBJ databases">
        <authorList>
            <consortium name="Pathogen Informatics"/>
            <person name="Doyle S."/>
        </authorList>
    </citation>
    <scope>NUCLEOTIDE SEQUENCE [LARGE SCALE GENOMIC DNA]</scope>
    <source>
        <strain evidence="1 2">NCTC11938</strain>
    </source>
</reference>
<proteinExistence type="predicted"/>
<dbReference type="Gene3D" id="3.60.120.10">
    <property type="entry name" value="Anthranilate synthase"/>
    <property type="match status" value="1"/>
</dbReference>
<organism evidence="1 2">
    <name type="scientific">Proteus mirabilis</name>
    <dbReference type="NCBI Taxonomy" id="584"/>
    <lineage>
        <taxon>Bacteria</taxon>
        <taxon>Pseudomonadati</taxon>
        <taxon>Pseudomonadota</taxon>
        <taxon>Gammaproteobacteria</taxon>
        <taxon>Enterobacterales</taxon>
        <taxon>Morganellaceae</taxon>
        <taxon>Proteus</taxon>
    </lineage>
</organism>
<gene>
    <name evidence="1" type="primary">menF_2</name>
    <name evidence="1" type="ORF">NCTC11938_04211</name>
</gene>
<dbReference type="AlphaFoldDB" id="A0A379GH92"/>